<sequence length="382" mass="41018">MRLRHLAISVLLAAEVSGCAWGRPLYGSIMATSIEPIYTLQRELDDSPLLRVIYDEDVVYYTDIELESAYCTAARSVDGLRRLHSALDTAEQALDDNDVSRAIRALAVEGPQLLRLLESIPKDGVFMEFLRPPGTLESAPQTTPFVVALEQLLDRWRDGASSAPNAAPNTTEIMDAFADSLFAVGANTDFIAQILADADAALGGAPDALRQTVARLNDIAKGVIDKHDAVDMRKLLELGPTGVVVRVTVVAPEKSAIAVNPVAEFQACGRDTIIGQFTRVDTAGAAADVGVTPKTEARDFEFLATRGVDPGGCYEIIFRIATGEGVKRNPVQVNLENPKRSTAYGVQRPISELFATDGETSSEVVAAPRSRDFECSDADAAP</sequence>
<comment type="caution">
    <text evidence="1">The sequence shown here is derived from an EMBL/GenBank/DDBJ whole genome shotgun (WGS) entry which is preliminary data.</text>
</comment>
<dbReference type="Proteomes" id="UP000238823">
    <property type="component" value="Unassembled WGS sequence"/>
</dbReference>
<dbReference type="AlphaFoldDB" id="A0A2S9XL22"/>
<accession>A0A2S9XL22</accession>
<reference evidence="1 2" key="1">
    <citation type="submission" date="2018-03" db="EMBL/GenBank/DDBJ databases">
        <title>Draft Genome Sequences of the Obligatory Marine Myxobacteria Enhygromyxa salina SWB007.</title>
        <authorList>
            <person name="Poehlein A."/>
            <person name="Moghaddam J.A."/>
            <person name="Harms H."/>
            <person name="Alanjari M."/>
            <person name="Koenig G.M."/>
            <person name="Daniel R."/>
            <person name="Schaeberle T.F."/>
        </authorList>
    </citation>
    <scope>NUCLEOTIDE SEQUENCE [LARGE SCALE GENOMIC DNA]</scope>
    <source>
        <strain evidence="1 2">SWB007</strain>
    </source>
</reference>
<protein>
    <submittedName>
        <fullName evidence="1">Uncharacterized protein</fullName>
    </submittedName>
</protein>
<proteinExistence type="predicted"/>
<name>A0A2S9XL22_9BACT</name>
<evidence type="ECO:0000313" key="2">
    <source>
        <dbReference type="Proteomes" id="UP000238823"/>
    </source>
</evidence>
<evidence type="ECO:0000313" key="1">
    <source>
        <dbReference type="EMBL" id="PRP93578.1"/>
    </source>
</evidence>
<dbReference type="EMBL" id="PVNL01000147">
    <property type="protein sequence ID" value="PRP93578.1"/>
    <property type="molecule type" value="Genomic_DNA"/>
</dbReference>
<gene>
    <name evidence="1" type="ORF">ENSA7_80060</name>
</gene>
<dbReference type="RefSeq" id="WP_106094757.1">
    <property type="nucleotide sequence ID" value="NZ_PVNL01000147.1"/>
</dbReference>
<organism evidence="1 2">
    <name type="scientific">Enhygromyxa salina</name>
    <dbReference type="NCBI Taxonomy" id="215803"/>
    <lineage>
        <taxon>Bacteria</taxon>
        <taxon>Pseudomonadati</taxon>
        <taxon>Myxococcota</taxon>
        <taxon>Polyangia</taxon>
        <taxon>Nannocystales</taxon>
        <taxon>Nannocystaceae</taxon>
        <taxon>Enhygromyxa</taxon>
    </lineage>
</organism>